<evidence type="ECO:0000313" key="2">
    <source>
        <dbReference type="EMBL" id="MBS2213099.1"/>
    </source>
</evidence>
<accession>A0ABS5KDH8</accession>
<reference evidence="2 3" key="1">
    <citation type="journal article" date="2014" name="Int. J. Syst. Evol. Microbiol.">
        <title>Carboxylicivirga gen. nov. in the family Marinilabiliaceae with two novel species, Carboxylicivirga mesophila sp. nov. and Carboxylicivirga taeanensis sp. nov., and reclassification of Cytophaga fermentans as Saccharicrinis fermentans gen. nov., comb. nov.</title>
        <authorList>
            <person name="Yang S.H."/>
            <person name="Seo H.S."/>
            <person name="Woo J.H."/>
            <person name="Oh H.M."/>
            <person name="Jang H."/>
            <person name="Lee J.H."/>
            <person name="Kim S.J."/>
            <person name="Kwon K.K."/>
        </authorList>
    </citation>
    <scope>NUCLEOTIDE SEQUENCE [LARGE SCALE GENOMIC DNA]</scope>
    <source>
        <strain evidence="2 3">JCM 18290</strain>
    </source>
</reference>
<protein>
    <submittedName>
        <fullName evidence="2">Uncharacterized protein</fullName>
    </submittedName>
</protein>
<keyword evidence="1" id="KW-1133">Transmembrane helix</keyword>
<feature type="transmembrane region" description="Helical" evidence="1">
    <location>
        <begin position="40"/>
        <end position="59"/>
    </location>
</feature>
<keyword evidence="1" id="KW-0812">Transmembrane</keyword>
<keyword evidence="1" id="KW-0472">Membrane</keyword>
<gene>
    <name evidence="2" type="ORF">KEM09_16900</name>
</gene>
<proteinExistence type="predicted"/>
<dbReference type="Proteomes" id="UP000721861">
    <property type="component" value="Unassembled WGS sequence"/>
</dbReference>
<evidence type="ECO:0000256" key="1">
    <source>
        <dbReference type="SAM" id="Phobius"/>
    </source>
</evidence>
<dbReference type="EMBL" id="JAGUCN010000022">
    <property type="protein sequence ID" value="MBS2213099.1"/>
    <property type="molecule type" value="Genomic_DNA"/>
</dbReference>
<name>A0ABS5KDH8_9BACT</name>
<sequence>MSEEYNEVLLKMDERANALVLSMNEAKRSLHQRKLQANKVFVFQVLFAIAVFFCFYLIYENQNLKDSDLQLRYLKATNNIDMEVACWLDIVFNVYRNEEEMAVIRQNVGRR</sequence>
<keyword evidence="3" id="KW-1185">Reference proteome</keyword>
<comment type="caution">
    <text evidence="2">The sequence shown here is derived from an EMBL/GenBank/DDBJ whole genome shotgun (WGS) entry which is preliminary data.</text>
</comment>
<organism evidence="2 3">
    <name type="scientific">Carboxylicivirga mesophila</name>
    <dbReference type="NCBI Taxonomy" id="1166478"/>
    <lineage>
        <taxon>Bacteria</taxon>
        <taxon>Pseudomonadati</taxon>
        <taxon>Bacteroidota</taxon>
        <taxon>Bacteroidia</taxon>
        <taxon>Marinilabiliales</taxon>
        <taxon>Marinilabiliaceae</taxon>
        <taxon>Carboxylicivirga</taxon>
    </lineage>
</organism>
<evidence type="ECO:0000313" key="3">
    <source>
        <dbReference type="Proteomes" id="UP000721861"/>
    </source>
</evidence>
<dbReference type="RefSeq" id="WP_212230070.1">
    <property type="nucleotide sequence ID" value="NZ_JAGUCN010000022.1"/>
</dbReference>